<dbReference type="EMBL" id="KF582788">
    <property type="protein sequence ID" value="AIA80073.1"/>
    <property type="molecule type" value="Genomic_DNA"/>
</dbReference>
<evidence type="ECO:0000313" key="2">
    <source>
        <dbReference type="Proteomes" id="UP000019733"/>
    </source>
</evidence>
<dbReference type="KEGG" id="vg:19524831"/>
<organism evidence="1 2">
    <name type="scientific">Escherichia phage vB_EcoM_JS09</name>
    <dbReference type="NCBI Taxonomy" id="1430444"/>
    <lineage>
        <taxon>Viruses</taxon>
        <taxon>Duplodnaviria</taxon>
        <taxon>Heunggongvirae</taxon>
        <taxon>Uroviricota</taxon>
        <taxon>Caudoviricetes</taxon>
        <taxon>Pantevenvirales</taxon>
        <taxon>Straboviridae</taxon>
        <taxon>Tevenvirinae</taxon>
        <taxon>Mosigvirus</taxon>
        <taxon>Mosigvirus JS09</taxon>
    </lineage>
</organism>
<protein>
    <submittedName>
        <fullName evidence="1">Uncharacterized protein</fullName>
    </submittedName>
</protein>
<dbReference type="Proteomes" id="UP000019733">
    <property type="component" value="Segment"/>
</dbReference>
<dbReference type="GeneID" id="19524831"/>
<name>A0A060BMM2_9CAUD</name>
<keyword evidence="2" id="KW-1185">Reference proteome</keyword>
<accession>A0A060BMM2</accession>
<reference evidence="1" key="1">
    <citation type="submission" date="2015-07" db="EMBL/GenBank/DDBJ databases">
        <title>Isolation and characterization of a novel lytic T4-like coliphage vB_EcoM_JS09 infecting APEC.</title>
        <authorList>
            <person name="Zhou Y."/>
            <person name="Bao H.D."/>
            <person name="Zhang H."/>
            <person name="Wang R."/>
        </authorList>
    </citation>
    <scope>NUCLEOTIDE SEQUENCE</scope>
</reference>
<dbReference type="RefSeq" id="YP_009037429.1">
    <property type="nucleotide sequence ID" value="NC_024124.2"/>
</dbReference>
<sequence length="60" mass="6945">MTIEDKEIKVDQYYSVNGNAVQITRVSSLDVWYRSIKYPEIGEMLCDRGIFCSIAKEIKP</sequence>
<proteinExistence type="predicted"/>
<dbReference type="OrthoDB" id="25060at10239"/>
<evidence type="ECO:0000313" key="1">
    <source>
        <dbReference type="EMBL" id="AIA80073.1"/>
    </source>
</evidence>
<gene>
    <name evidence="1" type="ORF">JS09_0106</name>
</gene>